<dbReference type="OrthoDB" id="5694214at2"/>
<comment type="caution">
    <text evidence="8">The sequence shown here is derived from an EMBL/GenBank/DDBJ whole genome shotgun (WGS) entry which is preliminary data.</text>
</comment>
<evidence type="ECO:0000256" key="4">
    <source>
        <dbReference type="ARBA" id="ARBA00023136"/>
    </source>
</evidence>
<organism evidence="8 9">
    <name type="scientific">Lacibacter cauensis</name>
    <dbReference type="NCBI Taxonomy" id="510947"/>
    <lineage>
        <taxon>Bacteria</taxon>
        <taxon>Pseudomonadati</taxon>
        <taxon>Bacteroidota</taxon>
        <taxon>Chitinophagia</taxon>
        <taxon>Chitinophagales</taxon>
        <taxon>Chitinophagaceae</taxon>
        <taxon>Lacibacter</taxon>
    </lineage>
</organism>
<protein>
    <submittedName>
        <fullName evidence="8">Putative outer membrane starch-binding protein</fullName>
    </submittedName>
</protein>
<feature type="domain" description="RagB/SusD" evidence="6">
    <location>
        <begin position="317"/>
        <end position="590"/>
    </location>
</feature>
<proteinExistence type="inferred from homology"/>
<gene>
    <name evidence="8" type="ORF">IQ13_2999</name>
</gene>
<comment type="similarity">
    <text evidence="2">Belongs to the SusD family.</text>
</comment>
<dbReference type="Proteomes" id="UP000316167">
    <property type="component" value="Unassembled WGS sequence"/>
</dbReference>
<keyword evidence="3" id="KW-0732">Signal</keyword>
<evidence type="ECO:0000259" key="7">
    <source>
        <dbReference type="Pfam" id="PF14322"/>
    </source>
</evidence>
<sequence>MKKIIFLLALLTGLQACKKQNSFLDGQAITLDENMVFSDSIRTMAFLTGIYSDIAFSFNKGRWDSHGNTEQATDDAEYTLSGVAQIAVILYNGSISPTTYDSRSIVGDFWNTPYTNIRRVNLLLSKLPSTPLSASLQERVKGEALFLRAWYYTQLLIAYGGVPVVGDKVFGKDDLINLPRETFANTVKSIVDDLDKAAALLPVTYPNDIDYGRVTKGACQALKSRALLYAASPLFNGGCIIPGHPAEALVSYPTASASYWQAAADAANAVISSGTYSLMVDNTTKPGYGFYNVFLQRVNPEYIFGYYRAPNRDFEGYYNPRTRGGSSNRSLPTQDLVDCFPMKNGLQPLNADGSINAASGYSATNPYSNRDPRFNYSIIYNGSSYFNATGGLSPVYTFVNGTGTIPAPTATQDAFDVGTTTGYFSRKMCDSMISANSSANTNRAWPLIRYAEILLNYAEAINEAGQTALAYPKLIELRQRAGIDPGANNMYGLKENMTKEEMRAVVRNERRIELAFEDHRWHDIRRWKIAMVTNNQYNKVMKITKNSNSTYTYERRESIRRHNFRPEMYLMPIPSTEINKMPALVQNPGW</sequence>
<comment type="subcellular location">
    <subcellularLocation>
        <location evidence="1">Cell outer membrane</location>
    </subcellularLocation>
</comment>
<dbReference type="AlphaFoldDB" id="A0A562SG54"/>
<dbReference type="InterPro" id="IPR012944">
    <property type="entry name" value="SusD_RagB_dom"/>
</dbReference>
<evidence type="ECO:0000313" key="8">
    <source>
        <dbReference type="EMBL" id="TWI80325.1"/>
    </source>
</evidence>
<dbReference type="Pfam" id="PF07980">
    <property type="entry name" value="SusD_RagB"/>
    <property type="match status" value="1"/>
</dbReference>
<dbReference type="SUPFAM" id="SSF48452">
    <property type="entry name" value="TPR-like"/>
    <property type="match status" value="1"/>
</dbReference>
<evidence type="ECO:0000259" key="6">
    <source>
        <dbReference type="Pfam" id="PF07980"/>
    </source>
</evidence>
<feature type="domain" description="SusD-like N-terminal" evidence="7">
    <location>
        <begin position="104"/>
        <end position="226"/>
    </location>
</feature>
<dbReference type="Pfam" id="PF14322">
    <property type="entry name" value="SusD-like_3"/>
    <property type="match status" value="1"/>
</dbReference>
<evidence type="ECO:0000256" key="1">
    <source>
        <dbReference type="ARBA" id="ARBA00004442"/>
    </source>
</evidence>
<name>A0A562SG54_9BACT</name>
<dbReference type="InterPro" id="IPR033985">
    <property type="entry name" value="SusD-like_N"/>
</dbReference>
<keyword evidence="4" id="KW-0472">Membrane</keyword>
<keyword evidence="9" id="KW-1185">Reference proteome</keyword>
<dbReference type="RefSeq" id="WP_144887163.1">
    <property type="nucleotide sequence ID" value="NZ_VLLE01000005.1"/>
</dbReference>
<evidence type="ECO:0000313" key="9">
    <source>
        <dbReference type="Proteomes" id="UP000316167"/>
    </source>
</evidence>
<dbReference type="GO" id="GO:0009279">
    <property type="term" value="C:cell outer membrane"/>
    <property type="evidence" value="ECO:0007669"/>
    <property type="project" value="UniProtKB-SubCell"/>
</dbReference>
<dbReference type="Gene3D" id="1.25.40.390">
    <property type="match status" value="1"/>
</dbReference>
<evidence type="ECO:0000256" key="2">
    <source>
        <dbReference type="ARBA" id="ARBA00006275"/>
    </source>
</evidence>
<reference evidence="8 9" key="1">
    <citation type="journal article" date="2015" name="Stand. Genomic Sci.">
        <title>Genomic Encyclopedia of Bacterial and Archaeal Type Strains, Phase III: the genomes of soil and plant-associated and newly described type strains.</title>
        <authorList>
            <person name="Whitman W.B."/>
            <person name="Woyke T."/>
            <person name="Klenk H.P."/>
            <person name="Zhou Y."/>
            <person name="Lilburn T.G."/>
            <person name="Beck B.J."/>
            <person name="De Vos P."/>
            <person name="Vandamme P."/>
            <person name="Eisen J.A."/>
            <person name="Garrity G."/>
            <person name="Hugenholtz P."/>
            <person name="Kyrpides N.C."/>
        </authorList>
    </citation>
    <scope>NUCLEOTIDE SEQUENCE [LARGE SCALE GENOMIC DNA]</scope>
    <source>
        <strain evidence="8 9">CGMCC 1.7271</strain>
    </source>
</reference>
<dbReference type="InterPro" id="IPR011990">
    <property type="entry name" value="TPR-like_helical_dom_sf"/>
</dbReference>
<evidence type="ECO:0000256" key="5">
    <source>
        <dbReference type="ARBA" id="ARBA00023237"/>
    </source>
</evidence>
<accession>A0A562SG54</accession>
<dbReference type="PROSITE" id="PS51257">
    <property type="entry name" value="PROKAR_LIPOPROTEIN"/>
    <property type="match status" value="1"/>
</dbReference>
<dbReference type="EMBL" id="VLLE01000005">
    <property type="protein sequence ID" value="TWI80325.1"/>
    <property type="molecule type" value="Genomic_DNA"/>
</dbReference>
<keyword evidence="5" id="KW-0998">Cell outer membrane</keyword>
<evidence type="ECO:0000256" key="3">
    <source>
        <dbReference type="ARBA" id="ARBA00022729"/>
    </source>
</evidence>